<dbReference type="InParanoid" id="A0A3Q3LTP3"/>
<dbReference type="PRINTS" id="PR01705">
    <property type="entry name" value="TSP1REPEAT"/>
</dbReference>
<dbReference type="Proteomes" id="UP000261640">
    <property type="component" value="Unplaced"/>
</dbReference>
<evidence type="ECO:0000256" key="4">
    <source>
        <dbReference type="ARBA" id="ARBA00022737"/>
    </source>
</evidence>
<dbReference type="PANTHER" id="PTHR22906:SF43">
    <property type="entry name" value="PROPERDIN"/>
    <property type="match status" value="1"/>
</dbReference>
<feature type="region of interest" description="Disordered" evidence="6">
    <location>
        <begin position="1"/>
        <end position="33"/>
    </location>
</feature>
<feature type="compositionally biased region" description="Basic residues" evidence="6">
    <location>
        <begin position="1"/>
        <end position="11"/>
    </location>
</feature>
<evidence type="ECO:0000313" key="7">
    <source>
        <dbReference type="Ensembl" id="ENSMAMP00000017703.2"/>
    </source>
</evidence>
<name>A0A3Q3LTP3_9TELE</name>
<feature type="compositionally biased region" description="Polar residues" evidence="6">
    <location>
        <begin position="12"/>
        <end position="23"/>
    </location>
</feature>
<keyword evidence="4" id="KW-0677">Repeat</keyword>
<organism evidence="7 8">
    <name type="scientific">Mastacembelus armatus</name>
    <name type="common">zig-zag eel</name>
    <dbReference type="NCBI Taxonomy" id="205130"/>
    <lineage>
        <taxon>Eukaryota</taxon>
        <taxon>Metazoa</taxon>
        <taxon>Chordata</taxon>
        <taxon>Craniata</taxon>
        <taxon>Vertebrata</taxon>
        <taxon>Euteleostomi</taxon>
        <taxon>Actinopterygii</taxon>
        <taxon>Neopterygii</taxon>
        <taxon>Teleostei</taxon>
        <taxon>Neoteleostei</taxon>
        <taxon>Acanthomorphata</taxon>
        <taxon>Anabantaria</taxon>
        <taxon>Synbranchiformes</taxon>
        <taxon>Mastacembelidae</taxon>
        <taxon>Mastacembelus</taxon>
    </lineage>
</organism>
<dbReference type="FunCoup" id="A0A3Q3LTP3">
    <property type="interactions" value="344"/>
</dbReference>
<dbReference type="SMART" id="SM00209">
    <property type="entry name" value="TSP1"/>
    <property type="match status" value="5"/>
</dbReference>
<accession>A0A3Q3LTP3</accession>
<dbReference type="Ensembl" id="ENSMAMT00000018171.2">
    <property type="protein sequence ID" value="ENSMAMP00000017703.2"/>
    <property type="gene ID" value="ENSMAMG00000011103.2"/>
</dbReference>
<evidence type="ECO:0000313" key="8">
    <source>
        <dbReference type="Proteomes" id="UP000261640"/>
    </source>
</evidence>
<keyword evidence="3" id="KW-0732">Signal</keyword>
<dbReference type="InterPro" id="IPR036383">
    <property type="entry name" value="TSP1_rpt_sf"/>
</dbReference>
<evidence type="ECO:0000256" key="5">
    <source>
        <dbReference type="ARBA" id="ARBA00023157"/>
    </source>
</evidence>
<dbReference type="Gene3D" id="2.20.100.10">
    <property type="entry name" value="Thrombospondin type-1 (TSP1) repeat"/>
    <property type="match status" value="4"/>
</dbReference>
<evidence type="ECO:0000256" key="2">
    <source>
        <dbReference type="ARBA" id="ARBA00022525"/>
    </source>
</evidence>
<keyword evidence="8" id="KW-1185">Reference proteome</keyword>
<dbReference type="InterPro" id="IPR000884">
    <property type="entry name" value="TSP1_rpt"/>
</dbReference>
<feature type="region of interest" description="Disordered" evidence="6">
    <location>
        <begin position="132"/>
        <end position="153"/>
    </location>
</feature>
<protein>
    <submittedName>
        <fullName evidence="7">Complement factor properdin</fullName>
    </submittedName>
</protein>
<dbReference type="InterPro" id="IPR054019">
    <property type="entry name" value="CFP_TSR_C"/>
</dbReference>
<dbReference type="AlphaFoldDB" id="A0A3Q3LTP3"/>
<dbReference type="Pfam" id="PF00090">
    <property type="entry name" value="TSP_1"/>
    <property type="match status" value="3"/>
</dbReference>
<dbReference type="Pfam" id="PF22195">
    <property type="entry name" value="TSP1_CFP_C"/>
    <property type="match status" value="1"/>
</dbReference>
<dbReference type="GeneTree" id="ENSGT00940000161209"/>
<reference evidence="7" key="1">
    <citation type="submission" date="2025-08" db="UniProtKB">
        <authorList>
            <consortium name="Ensembl"/>
        </authorList>
    </citation>
    <scope>IDENTIFICATION</scope>
</reference>
<evidence type="ECO:0000256" key="3">
    <source>
        <dbReference type="ARBA" id="ARBA00022729"/>
    </source>
</evidence>
<proteinExistence type="predicted"/>
<dbReference type="PROSITE" id="PS50092">
    <property type="entry name" value="TSP1"/>
    <property type="match status" value="6"/>
</dbReference>
<dbReference type="SUPFAM" id="SSF82895">
    <property type="entry name" value="TSP-1 type 1 repeat"/>
    <property type="match status" value="4"/>
</dbReference>
<reference evidence="7" key="2">
    <citation type="submission" date="2025-09" db="UniProtKB">
        <authorList>
            <consortium name="Ensembl"/>
        </authorList>
    </citation>
    <scope>IDENTIFICATION</scope>
</reference>
<dbReference type="InterPro" id="IPR052065">
    <property type="entry name" value="Compl_asym_regulator"/>
</dbReference>
<keyword evidence="5" id="KW-1015">Disulfide bond</keyword>
<evidence type="ECO:0000256" key="6">
    <source>
        <dbReference type="SAM" id="MobiDB-lite"/>
    </source>
</evidence>
<sequence>QHGKVPSRVRNRSCSSPAPSSDTEPPGDRCPGDGIQVQDCSELPNCPVDGSWGAWSPPQPCSVTCGEGLQLSFRTCESPPPKYGGRFCDGMSTQASVCRSPCPVDGFWSGWSNWGECSSSCIPDGRVPVRTRQRSCSNPAPSSSPPGRGCQGDDSQTENCNHLPHCTVDGGWGSWSDFTPCSVTCGVGLEVSVRPCDSPAPKHGGRPCSGDGRRTRICTTSVHCPVDGMWSEWSQWNTCKFPFGERNINCKQLGGRQTRQRECLYRAHNGSICTGESLTETRVCYDVNGCYLKGVWENWEPWTLCRPPCGKNSRRARKKHCKPDYSGYSPTIGRQKEKATFFGKPTADCGPLPTEQKVESQPCLNIPPCP</sequence>
<keyword evidence="2" id="KW-0964">Secreted</keyword>
<evidence type="ECO:0000256" key="1">
    <source>
        <dbReference type="ARBA" id="ARBA00004613"/>
    </source>
</evidence>
<comment type="subcellular location">
    <subcellularLocation>
        <location evidence="1">Secreted</location>
    </subcellularLocation>
</comment>
<dbReference type="FunFam" id="2.20.100.10:FF:000001">
    <property type="entry name" value="semaphorin-5A isoform X1"/>
    <property type="match status" value="3"/>
</dbReference>
<dbReference type="PANTHER" id="PTHR22906">
    <property type="entry name" value="PROPERDIN"/>
    <property type="match status" value="1"/>
</dbReference>